<keyword evidence="2" id="KW-0472">Membrane</keyword>
<dbReference type="GeneID" id="109588358"/>
<proteinExistence type="predicted"/>
<reference evidence="4" key="1">
    <citation type="journal article" date="2010" name="Nature">
        <title>The Amphimedon queenslandica genome and the evolution of animal complexity.</title>
        <authorList>
            <person name="Srivastava M."/>
            <person name="Simakov O."/>
            <person name="Chapman J."/>
            <person name="Fahey B."/>
            <person name="Gauthier M.E."/>
            <person name="Mitros T."/>
            <person name="Richards G.S."/>
            <person name="Conaco C."/>
            <person name="Dacre M."/>
            <person name="Hellsten U."/>
            <person name="Larroux C."/>
            <person name="Putnam N.H."/>
            <person name="Stanke M."/>
            <person name="Adamska M."/>
            <person name="Darling A."/>
            <person name="Degnan S.M."/>
            <person name="Oakley T.H."/>
            <person name="Plachetzki D.C."/>
            <person name="Zhai Y."/>
            <person name="Adamski M."/>
            <person name="Calcino A."/>
            <person name="Cummins S.F."/>
            <person name="Goodstein D.M."/>
            <person name="Harris C."/>
            <person name="Jackson D.J."/>
            <person name="Leys S.P."/>
            <person name="Shu S."/>
            <person name="Woodcroft B.J."/>
            <person name="Vervoort M."/>
            <person name="Kosik K.S."/>
            <person name="Manning G."/>
            <person name="Degnan B.M."/>
            <person name="Rokhsar D.S."/>
        </authorList>
    </citation>
    <scope>NUCLEOTIDE SEQUENCE [LARGE SCALE GENOMIC DNA]</scope>
</reference>
<sequence length="262" mass="27741">MFTSTPSPTPSSTHFSSSSPSPSFSPICTVSNCDNCQNSFCCKTCSFGSYLNPDGCTCGPCRVSNCLRCELLNSSCCTECGSGYELVNGCQCGAITYPCTQPVVCEKCDATGCCQTCSSGYSMSANNCLCRCSLSCDRGYTPSANCTSCVLTNICEASNPCGTADCSLGSQPHQYTCYCAANRSNTQSQSLSASIIAVITVLSLIIAVCIALIVVLVVVVINNKKQKQQLQQPSHDYDVIRPTTSDPVTQTNQAYQVGRQLL</sequence>
<dbReference type="AlphaFoldDB" id="A0AAN0JTE8"/>
<protein>
    <submittedName>
        <fullName evidence="3">Uncharacterized protein</fullName>
    </submittedName>
</protein>
<evidence type="ECO:0000256" key="1">
    <source>
        <dbReference type="SAM" id="MobiDB-lite"/>
    </source>
</evidence>
<name>A0AAN0JTE8_AMPQE</name>
<evidence type="ECO:0000256" key="2">
    <source>
        <dbReference type="SAM" id="Phobius"/>
    </source>
</evidence>
<evidence type="ECO:0000313" key="4">
    <source>
        <dbReference type="Proteomes" id="UP000007879"/>
    </source>
</evidence>
<keyword evidence="4" id="KW-1185">Reference proteome</keyword>
<keyword evidence="2" id="KW-0812">Transmembrane</keyword>
<accession>A0AAN0JTE8</accession>
<feature type="transmembrane region" description="Helical" evidence="2">
    <location>
        <begin position="195"/>
        <end position="221"/>
    </location>
</feature>
<dbReference type="RefSeq" id="XP_019860101.1">
    <property type="nucleotide sequence ID" value="XM_020004542.1"/>
</dbReference>
<dbReference type="Proteomes" id="UP000007879">
    <property type="component" value="Unassembled WGS sequence"/>
</dbReference>
<feature type="region of interest" description="Disordered" evidence="1">
    <location>
        <begin position="1"/>
        <end position="21"/>
    </location>
</feature>
<evidence type="ECO:0000313" key="3">
    <source>
        <dbReference type="EnsemblMetazoa" id="XP_019860101.1"/>
    </source>
</evidence>
<reference evidence="3" key="2">
    <citation type="submission" date="2024-06" db="UniProtKB">
        <authorList>
            <consortium name="EnsemblMetazoa"/>
        </authorList>
    </citation>
    <scope>IDENTIFICATION</scope>
</reference>
<organism evidence="3 4">
    <name type="scientific">Amphimedon queenslandica</name>
    <name type="common">Sponge</name>
    <dbReference type="NCBI Taxonomy" id="400682"/>
    <lineage>
        <taxon>Eukaryota</taxon>
        <taxon>Metazoa</taxon>
        <taxon>Porifera</taxon>
        <taxon>Demospongiae</taxon>
        <taxon>Heteroscleromorpha</taxon>
        <taxon>Haplosclerida</taxon>
        <taxon>Niphatidae</taxon>
        <taxon>Amphimedon</taxon>
    </lineage>
</organism>
<keyword evidence="2" id="KW-1133">Transmembrane helix</keyword>
<dbReference type="KEGG" id="aqu:109588358"/>
<dbReference type="EnsemblMetazoa" id="XM_020004542.1">
    <property type="protein sequence ID" value="XP_019860101.1"/>
    <property type="gene ID" value="LOC109588358"/>
</dbReference>